<evidence type="ECO:0000256" key="5">
    <source>
        <dbReference type="ARBA" id="ARBA00022856"/>
    </source>
</evidence>
<dbReference type="RefSeq" id="XP_024711548.1">
    <property type="nucleotide sequence ID" value="XM_024860330.1"/>
</dbReference>
<evidence type="ECO:0000256" key="1">
    <source>
        <dbReference type="ARBA" id="ARBA00004141"/>
    </source>
</evidence>
<dbReference type="Proteomes" id="UP000241107">
    <property type="component" value="Unassembled WGS sequence"/>
</dbReference>
<evidence type="ECO:0000256" key="6">
    <source>
        <dbReference type="ARBA" id="ARBA00022927"/>
    </source>
</evidence>
<evidence type="ECO:0000313" key="10">
    <source>
        <dbReference type="EMBL" id="PSK34658.1"/>
    </source>
</evidence>
<sequence>MDKLKATLFQEKKVDLGSEEKNVSSSDNDVPVALAVSKSQDFDPIDHAIAAQISNDGYAAVTVEDDSPYPEVRASVPSTDDPMILQNTIRMWVLGTILTTLGCGMNLLFSFHRPAFSITTYVTSILAYPLGRAWEYAVPDWKIFGVSLNPGPFSLKEHTIITIMGSVSFGGGAAYATDILLAQNKFYNSDYGVGFAICAILSTQIIGFSLAGMARKILVEAPSAVWPANLVTATFLTNMHVNENHRANGWKISRYAFFAIVFACSFVWYFFPGYIFQALSYFAWPTWIAPDNATVNQVFGAASGMGLMPITFDWNQVAGYIGSPLIPPASVILTIALSIVVIYWVIVAALYWTNTWYSKYMPLSSSDSYDRYGEVYNVSKIMNVNELTLDEEAYKNYSPLFMSTTFAISYGMSFASIIATVVHTALFHGEDIMNQIRQKERPDVHQRLMRAHYKNIPEWWFLIVFLGAFALSIVTIRCWNTEMPVWSLIVALLIAVFFLLPVGIIYSITNIAVGLNVVTEFIIGYMVPGKPLAMMFFKTYGYITNNQAVTFAQDMKLGHYMKIKPILLFWAQLWATIWGSLVQIGVLRWAYGNIDNLCDSKQKNGYSCPNGRVFFNASIIWGAIGPGRMFSQGQIYYQLLFFFLLGLLPVVNWLIVKKWPNSPVRWLNWPVFFSGTGYIPPATPYNYVNYCAVGILFGVFIKKRFTHWYFKYNYSLSAGLDIGLAWSSLIIFLCLSLTNATFPSWWGNSILDRTSDLANTARSKTLAPGEAFGPDSW</sequence>
<dbReference type="GO" id="GO:1901584">
    <property type="term" value="F:tetrapeptide transmembrane transporter activity"/>
    <property type="evidence" value="ECO:0007669"/>
    <property type="project" value="EnsemblFungi"/>
</dbReference>
<keyword evidence="11" id="KW-1185">Reference proteome</keyword>
<dbReference type="GeneID" id="36568405"/>
<keyword evidence="7 9" id="KW-1133">Transmembrane helix</keyword>
<feature type="transmembrane region" description="Helical" evidence="9">
    <location>
        <begin position="331"/>
        <end position="352"/>
    </location>
</feature>
<feature type="transmembrane region" description="Helical" evidence="9">
    <location>
        <begin position="722"/>
        <end position="742"/>
    </location>
</feature>
<dbReference type="NCBIfam" id="TIGR00727">
    <property type="entry name" value="ISP4_OPT"/>
    <property type="match status" value="1"/>
</dbReference>
<dbReference type="GO" id="GO:0005794">
    <property type="term" value="C:Golgi apparatus"/>
    <property type="evidence" value="ECO:0007669"/>
    <property type="project" value="EnsemblFungi"/>
</dbReference>
<proteinExistence type="inferred from homology"/>
<evidence type="ECO:0000256" key="9">
    <source>
        <dbReference type="SAM" id="Phobius"/>
    </source>
</evidence>
<dbReference type="NCBIfam" id="TIGR00728">
    <property type="entry name" value="OPT_sfam"/>
    <property type="match status" value="1"/>
</dbReference>
<feature type="transmembrane region" description="Helical" evidence="9">
    <location>
        <begin position="224"/>
        <end position="241"/>
    </location>
</feature>
<evidence type="ECO:0000256" key="4">
    <source>
        <dbReference type="ARBA" id="ARBA00022692"/>
    </source>
</evidence>
<keyword evidence="3" id="KW-0813">Transport</keyword>
<feature type="transmembrane region" description="Helical" evidence="9">
    <location>
        <begin position="91"/>
        <end position="111"/>
    </location>
</feature>
<dbReference type="AlphaFoldDB" id="A0A2P7YFD3"/>
<comment type="subcellular location">
    <subcellularLocation>
        <location evidence="1">Membrane</location>
        <topology evidence="1">Multi-pass membrane protein</topology>
    </subcellularLocation>
</comment>
<feature type="transmembrane region" description="Helical" evidence="9">
    <location>
        <begin position="160"/>
        <end position="181"/>
    </location>
</feature>
<dbReference type="GO" id="GO:0015031">
    <property type="term" value="P:protein transport"/>
    <property type="evidence" value="ECO:0007669"/>
    <property type="project" value="UniProtKB-KW"/>
</dbReference>
<dbReference type="PANTHER" id="PTHR22601">
    <property type="entry name" value="ISP4 LIKE PROTEIN"/>
    <property type="match status" value="1"/>
</dbReference>
<gene>
    <name evidence="10" type="ORF">C7M61_005018</name>
</gene>
<dbReference type="InterPro" id="IPR004648">
    <property type="entry name" value="Oligpept_transpt"/>
</dbReference>
<organism evidence="10 11">
    <name type="scientific">Candidozyma pseudohaemuli</name>
    <dbReference type="NCBI Taxonomy" id="418784"/>
    <lineage>
        <taxon>Eukaryota</taxon>
        <taxon>Fungi</taxon>
        <taxon>Dikarya</taxon>
        <taxon>Ascomycota</taxon>
        <taxon>Saccharomycotina</taxon>
        <taxon>Pichiomycetes</taxon>
        <taxon>Metschnikowiaceae</taxon>
        <taxon>Candidozyma</taxon>
    </lineage>
</organism>
<comment type="caution">
    <text evidence="10">The sequence shown here is derived from an EMBL/GenBank/DDBJ whole genome shotgun (WGS) entry which is preliminary data.</text>
</comment>
<keyword evidence="5" id="KW-0571">Peptide transport</keyword>
<dbReference type="VEuPathDB" id="FungiDB:C7M61_005018"/>
<keyword evidence="4 9" id="KW-0812">Transmembrane</keyword>
<accession>A0A2P7YFD3</accession>
<feature type="transmembrane region" description="Helical" evidence="9">
    <location>
        <begin position="253"/>
        <end position="271"/>
    </location>
</feature>
<dbReference type="EMBL" id="PYFQ01000020">
    <property type="protein sequence ID" value="PSK34658.1"/>
    <property type="molecule type" value="Genomic_DNA"/>
</dbReference>
<evidence type="ECO:0000256" key="2">
    <source>
        <dbReference type="ARBA" id="ARBA00008807"/>
    </source>
</evidence>
<feature type="transmembrane region" description="Helical" evidence="9">
    <location>
        <begin position="193"/>
        <end position="212"/>
    </location>
</feature>
<feature type="transmembrane region" description="Helical" evidence="9">
    <location>
        <begin position="486"/>
        <end position="505"/>
    </location>
</feature>
<evidence type="ECO:0000256" key="8">
    <source>
        <dbReference type="ARBA" id="ARBA00023136"/>
    </source>
</evidence>
<dbReference type="InterPro" id="IPR004813">
    <property type="entry name" value="OPT"/>
</dbReference>
<evidence type="ECO:0000256" key="3">
    <source>
        <dbReference type="ARBA" id="ARBA00022448"/>
    </source>
</evidence>
<feature type="transmembrane region" description="Helical" evidence="9">
    <location>
        <begin position="459"/>
        <end position="479"/>
    </location>
</feature>
<comment type="similarity">
    <text evidence="2">Belongs to the oligopeptide OPT transporter family.</text>
</comment>
<feature type="transmembrane region" description="Helical" evidence="9">
    <location>
        <begin position="635"/>
        <end position="656"/>
    </location>
</feature>
<name>A0A2P7YFD3_9ASCO</name>
<dbReference type="OrthoDB" id="9986677at2759"/>
<reference evidence="10 11" key="1">
    <citation type="submission" date="2018-03" db="EMBL/GenBank/DDBJ databases">
        <title>Candida pseudohaemulonii genome assembly and annotation.</title>
        <authorList>
            <person name="Munoz J.F."/>
            <person name="Gade L.G."/>
            <person name="Chow N.A."/>
            <person name="Litvintseva A.P."/>
            <person name="Loparev V.N."/>
            <person name="Cuomo C.A."/>
        </authorList>
    </citation>
    <scope>NUCLEOTIDE SEQUENCE [LARGE SCALE GENOMIC DNA]</scope>
    <source>
        <strain evidence="10 11">B12108</strain>
    </source>
</reference>
<keyword evidence="8 9" id="KW-0472">Membrane</keyword>
<dbReference type="Pfam" id="PF03169">
    <property type="entry name" value="OPT"/>
    <property type="match status" value="1"/>
</dbReference>
<protein>
    <submittedName>
        <fullName evidence="10">OPT family small oligopeptide transporter</fullName>
    </submittedName>
</protein>
<evidence type="ECO:0000313" key="11">
    <source>
        <dbReference type="Proteomes" id="UP000241107"/>
    </source>
</evidence>
<feature type="transmembrane region" description="Helical" evidence="9">
    <location>
        <begin position="405"/>
        <end position="427"/>
    </location>
</feature>
<feature type="transmembrane region" description="Helical" evidence="9">
    <location>
        <begin position="685"/>
        <end position="701"/>
    </location>
</feature>
<feature type="transmembrane region" description="Helical" evidence="9">
    <location>
        <begin position="566"/>
        <end position="591"/>
    </location>
</feature>
<dbReference type="GO" id="GO:0005886">
    <property type="term" value="C:plasma membrane"/>
    <property type="evidence" value="ECO:0007669"/>
    <property type="project" value="EnsemblFungi"/>
</dbReference>
<keyword evidence="6" id="KW-0653">Protein transport</keyword>
<evidence type="ECO:0000256" key="7">
    <source>
        <dbReference type="ARBA" id="ARBA00022989"/>
    </source>
</evidence>